<protein>
    <recommendedName>
        <fullName evidence="4">PsiF repeat-containing protein</fullName>
    </recommendedName>
</protein>
<evidence type="ECO:0000313" key="2">
    <source>
        <dbReference type="EMBL" id="OYQ35212.1"/>
    </source>
</evidence>
<name>A0A255Z179_9PROT</name>
<proteinExistence type="predicted"/>
<feature type="signal peptide" evidence="1">
    <location>
        <begin position="1"/>
        <end position="30"/>
    </location>
</feature>
<comment type="caution">
    <text evidence="2">The sequence shown here is derived from an EMBL/GenBank/DDBJ whole genome shotgun (WGS) entry which is preliminary data.</text>
</comment>
<evidence type="ECO:0008006" key="4">
    <source>
        <dbReference type="Google" id="ProtNLM"/>
    </source>
</evidence>
<gene>
    <name evidence="2" type="ORF">CHU95_08245</name>
</gene>
<accession>A0A255Z179</accession>
<keyword evidence="1" id="KW-0732">Signal</keyword>
<evidence type="ECO:0000313" key="3">
    <source>
        <dbReference type="Proteomes" id="UP000216998"/>
    </source>
</evidence>
<dbReference type="EMBL" id="NOXU01000026">
    <property type="protein sequence ID" value="OYQ35212.1"/>
    <property type="molecule type" value="Genomic_DNA"/>
</dbReference>
<organism evidence="2 3">
    <name type="scientific">Niveispirillum lacus</name>
    <dbReference type="NCBI Taxonomy" id="1981099"/>
    <lineage>
        <taxon>Bacteria</taxon>
        <taxon>Pseudomonadati</taxon>
        <taxon>Pseudomonadota</taxon>
        <taxon>Alphaproteobacteria</taxon>
        <taxon>Rhodospirillales</taxon>
        <taxon>Azospirillaceae</taxon>
        <taxon>Niveispirillum</taxon>
    </lineage>
</organism>
<evidence type="ECO:0000256" key="1">
    <source>
        <dbReference type="SAM" id="SignalP"/>
    </source>
</evidence>
<dbReference type="AlphaFoldDB" id="A0A255Z179"/>
<dbReference type="Proteomes" id="UP000216998">
    <property type="component" value="Unassembled WGS sequence"/>
</dbReference>
<feature type="chain" id="PRO_5013214078" description="PsiF repeat-containing protein" evidence="1">
    <location>
        <begin position="31"/>
        <end position="98"/>
    </location>
</feature>
<keyword evidence="3" id="KW-1185">Reference proteome</keyword>
<sequence>MENAEMKKFGLGLVALLLAAQPFATGIAAAQTAPATDAPAAANAAEREICKAEKPTGTRLAKKKTCRTKAEWDEFYRLQRAETEQMQRNDMANKTPKG</sequence>
<reference evidence="2 3" key="1">
    <citation type="submission" date="2017-07" db="EMBL/GenBank/DDBJ databases">
        <title>Niveispirillum cyanobacteriorum sp. nov., isolated from cyanobacterial aggregates in a eutrophic lake.</title>
        <authorList>
            <person name="Cai H."/>
        </authorList>
    </citation>
    <scope>NUCLEOTIDE SEQUENCE [LARGE SCALE GENOMIC DNA]</scope>
    <source>
        <strain evidence="3">TH1-14</strain>
    </source>
</reference>